<keyword evidence="2" id="KW-1185">Reference proteome</keyword>
<dbReference type="Proteomes" id="UP000190857">
    <property type="component" value="Unassembled WGS sequence"/>
</dbReference>
<evidence type="ECO:0000313" key="2">
    <source>
        <dbReference type="Proteomes" id="UP000190857"/>
    </source>
</evidence>
<dbReference type="AlphaFoldDB" id="A0A1T5KUI2"/>
<reference evidence="1 2" key="1">
    <citation type="submission" date="2017-02" db="EMBL/GenBank/DDBJ databases">
        <authorList>
            <person name="Peterson S.W."/>
        </authorList>
    </citation>
    <scope>NUCLEOTIDE SEQUENCE [LARGE SCALE GENOMIC DNA]</scope>
    <source>
        <strain evidence="1 2">VKM Ac-2059</strain>
    </source>
</reference>
<dbReference type="STRING" id="123320.SAMN06309945_2456"/>
<dbReference type="EMBL" id="FUZP01000003">
    <property type="protein sequence ID" value="SKC66878.1"/>
    <property type="molecule type" value="Genomic_DNA"/>
</dbReference>
<organism evidence="1 2">
    <name type="scientific">Okibacterium fritillariae</name>
    <dbReference type="NCBI Taxonomy" id="123320"/>
    <lineage>
        <taxon>Bacteria</taxon>
        <taxon>Bacillati</taxon>
        <taxon>Actinomycetota</taxon>
        <taxon>Actinomycetes</taxon>
        <taxon>Micrococcales</taxon>
        <taxon>Microbacteriaceae</taxon>
        <taxon>Okibacterium</taxon>
    </lineage>
</organism>
<accession>A0A1T5KUI2</accession>
<sequence>MVDRLPYWLAVPEGWHRIPLDIATSGSDPAGTAVRDLVRSVGRELPPHQATRARSIVRAALDSAVAQARGAGGVDLYIPLDLLAGAPVPLGIVVSEPVPPAGSGTPEDVLLQFAARGESRATEIGGVLAVRRVSDEKPRTGPEGIDVPPTRRISYLAAVPGTSRWLSVTASIARFDMPDGERVSAAVEELFDAIASTLRFRRYARDHGVDHGSSVRKAEPRL</sequence>
<protein>
    <submittedName>
        <fullName evidence="1">Uncharacterized protein</fullName>
    </submittedName>
</protein>
<gene>
    <name evidence="1" type="ORF">SAMN06309945_2456</name>
</gene>
<name>A0A1T5KUI2_9MICO</name>
<evidence type="ECO:0000313" key="1">
    <source>
        <dbReference type="EMBL" id="SKC66878.1"/>
    </source>
</evidence>
<proteinExistence type="predicted"/>